<dbReference type="OrthoDB" id="2506282at2759"/>
<dbReference type="Proteomes" id="UP000008783">
    <property type="component" value="Unassembled WGS sequence"/>
</dbReference>
<proteinExistence type="predicted"/>
<feature type="compositionally biased region" description="Low complexity" evidence="1">
    <location>
        <begin position="62"/>
        <end position="77"/>
    </location>
</feature>
<feature type="region of interest" description="Disordered" evidence="1">
    <location>
        <begin position="1"/>
        <end position="93"/>
    </location>
</feature>
<dbReference type="PANTHER" id="PTHR47501:SF5">
    <property type="entry name" value="HAT C-TERMINAL DIMERISATION DOMAIN-CONTAINING PROTEIN"/>
    <property type="match status" value="1"/>
</dbReference>
<dbReference type="InterPro" id="IPR012337">
    <property type="entry name" value="RNaseH-like_sf"/>
</dbReference>
<dbReference type="KEGG" id="pgr:PGTG_02860"/>
<protein>
    <recommendedName>
        <fullName evidence="4">BED-type domain-containing protein</fullName>
    </recommendedName>
</protein>
<name>E3JWJ4_PUCGT</name>
<sequence>MTLPNREVTADDTEGIPPNLPAIRQSARKKNPTVTPGFVVTQADSRKSLRQPEPIRQNTRGSKSTLPTSSSPVPESESQTDRPSQSRPDPSVESEQLYDIIQDSDEENQRIAGRSLKSKAERKIAPRKDGTDSILVYFNQIDQSLSYTCIWCTKVVKASNSSYYNLKIHRDGADCKGTIRAACPNRSRAIASGCKLPPSAAQRAQESSEADKKSGTAMSAFVTKGRFDNHTLNKMMVFWLIRHSLPWARFEDEMLRMSFDYVDSNTKLHSRTWASITAQNLYLVLQKEVLSEIMNANSKISLVSDVWTTKGGHKAFIGISACYITKDWTYRSQHLAIKYISWNHKAKTTDSGSNNFTMSSELSRLIRDNDGTFWDHAVNHQRCFCHVLALILGAGLAAIKLSTDEGPTPRKPESFPTLETITKEGELLEDDPASDGEEEIDPDDLSECDAESDGNSKSSETIKTKGKYAESGIGFTLKKIDYVCRRIASSPAKQSEFKVWAQKLGYEGPGIIGGYGIRWNIAYDSRNRAYMARKVINQLLVNESESGNRKTFNGYEFSSKEWENVKVLNSVLKVS</sequence>
<dbReference type="InParanoid" id="E3JWJ4"/>
<organism evidence="2 3">
    <name type="scientific">Puccinia graminis f. sp. tritici (strain CRL 75-36-700-3 / race SCCL)</name>
    <name type="common">Black stem rust fungus</name>
    <dbReference type="NCBI Taxonomy" id="418459"/>
    <lineage>
        <taxon>Eukaryota</taxon>
        <taxon>Fungi</taxon>
        <taxon>Dikarya</taxon>
        <taxon>Basidiomycota</taxon>
        <taxon>Pucciniomycotina</taxon>
        <taxon>Pucciniomycetes</taxon>
        <taxon>Pucciniales</taxon>
        <taxon>Pucciniaceae</taxon>
        <taxon>Puccinia</taxon>
    </lineage>
</organism>
<evidence type="ECO:0000313" key="2">
    <source>
        <dbReference type="EMBL" id="EFP76419.2"/>
    </source>
</evidence>
<dbReference type="GeneID" id="10534474"/>
<dbReference type="EMBL" id="DS178265">
    <property type="protein sequence ID" value="EFP76419.2"/>
    <property type="molecule type" value="Genomic_DNA"/>
</dbReference>
<dbReference type="AlphaFoldDB" id="E3JWJ4"/>
<reference key="1">
    <citation type="submission" date="2007-01" db="EMBL/GenBank/DDBJ databases">
        <title>The Genome Sequence of Puccinia graminis f. sp. tritici Strain CRL 75-36-700-3.</title>
        <authorList>
            <consortium name="The Broad Institute Genome Sequencing Platform"/>
            <person name="Birren B."/>
            <person name="Lander E."/>
            <person name="Galagan J."/>
            <person name="Nusbaum C."/>
            <person name="Devon K."/>
            <person name="Cuomo C."/>
            <person name="Jaffe D."/>
            <person name="Butler J."/>
            <person name="Alvarez P."/>
            <person name="Gnerre S."/>
            <person name="Grabherr M."/>
            <person name="Mauceli E."/>
            <person name="Brockman W."/>
            <person name="Young S."/>
            <person name="LaButti K."/>
            <person name="Sykes S."/>
            <person name="DeCaprio D."/>
            <person name="Crawford M."/>
            <person name="Koehrsen M."/>
            <person name="Engels R."/>
            <person name="Montgomery P."/>
            <person name="Pearson M."/>
            <person name="Howarth C."/>
            <person name="Larson L."/>
            <person name="White J."/>
            <person name="Zeng Q."/>
            <person name="Kodira C."/>
            <person name="Yandava C."/>
            <person name="Alvarado L."/>
            <person name="O'Leary S."/>
            <person name="Szabo L."/>
            <person name="Dean R."/>
            <person name="Schein J."/>
        </authorList>
    </citation>
    <scope>NUCLEOTIDE SEQUENCE</scope>
    <source>
        <strain>CRL 75-36-700-3</strain>
    </source>
</reference>
<feature type="region of interest" description="Disordered" evidence="1">
    <location>
        <begin position="403"/>
        <end position="463"/>
    </location>
</feature>
<dbReference type="VEuPathDB" id="FungiDB:PGTG_02860"/>
<reference evidence="3" key="2">
    <citation type="journal article" date="2011" name="Proc. Natl. Acad. Sci. U.S.A.">
        <title>Obligate biotrophy features unraveled by the genomic analysis of rust fungi.</title>
        <authorList>
            <person name="Duplessis S."/>
            <person name="Cuomo C.A."/>
            <person name="Lin Y.-C."/>
            <person name="Aerts A."/>
            <person name="Tisserant E."/>
            <person name="Veneault-Fourrey C."/>
            <person name="Joly D.L."/>
            <person name="Hacquard S."/>
            <person name="Amselem J."/>
            <person name="Cantarel B.L."/>
            <person name="Chiu R."/>
            <person name="Coutinho P.M."/>
            <person name="Feau N."/>
            <person name="Field M."/>
            <person name="Frey P."/>
            <person name="Gelhaye E."/>
            <person name="Goldberg J."/>
            <person name="Grabherr M.G."/>
            <person name="Kodira C.D."/>
            <person name="Kohler A."/>
            <person name="Kuees U."/>
            <person name="Lindquist E.A."/>
            <person name="Lucas S.M."/>
            <person name="Mago R."/>
            <person name="Mauceli E."/>
            <person name="Morin E."/>
            <person name="Murat C."/>
            <person name="Pangilinan J.L."/>
            <person name="Park R."/>
            <person name="Pearson M."/>
            <person name="Quesneville H."/>
            <person name="Rouhier N."/>
            <person name="Sakthikumar S."/>
            <person name="Salamov A.A."/>
            <person name="Schmutz J."/>
            <person name="Selles B."/>
            <person name="Shapiro H."/>
            <person name="Tanguay P."/>
            <person name="Tuskan G.A."/>
            <person name="Henrissat B."/>
            <person name="Van de Peer Y."/>
            <person name="Rouze P."/>
            <person name="Ellis J.G."/>
            <person name="Dodds P.N."/>
            <person name="Schein J.E."/>
            <person name="Zhong S."/>
            <person name="Hamelin R.C."/>
            <person name="Grigoriev I.V."/>
            <person name="Szabo L.J."/>
            <person name="Martin F."/>
        </authorList>
    </citation>
    <scope>NUCLEOTIDE SEQUENCE [LARGE SCALE GENOMIC DNA]</scope>
    <source>
        <strain evidence="3">CRL 75-36-700-3 / race SCCL</strain>
    </source>
</reference>
<gene>
    <name evidence="2" type="ORF">PGTG_02860</name>
</gene>
<keyword evidence="3" id="KW-1185">Reference proteome</keyword>
<evidence type="ECO:0000256" key="1">
    <source>
        <dbReference type="SAM" id="MobiDB-lite"/>
    </source>
</evidence>
<dbReference type="HOGENOM" id="CLU_009635_2_0_1"/>
<accession>E3JWJ4</accession>
<evidence type="ECO:0008006" key="4">
    <source>
        <dbReference type="Google" id="ProtNLM"/>
    </source>
</evidence>
<dbReference type="SUPFAM" id="SSF53098">
    <property type="entry name" value="Ribonuclease H-like"/>
    <property type="match status" value="1"/>
</dbReference>
<feature type="compositionally biased region" description="Acidic residues" evidence="1">
    <location>
        <begin position="427"/>
        <end position="452"/>
    </location>
</feature>
<evidence type="ECO:0000313" key="3">
    <source>
        <dbReference type="Proteomes" id="UP000008783"/>
    </source>
</evidence>
<dbReference type="eggNOG" id="KOG1121">
    <property type="taxonomic scope" value="Eukaryota"/>
</dbReference>
<dbReference type="RefSeq" id="XP_003320838.2">
    <property type="nucleotide sequence ID" value="XM_003320790.2"/>
</dbReference>
<dbReference type="PANTHER" id="PTHR47501">
    <property type="entry name" value="TRANSPOSASE-RELATED"/>
    <property type="match status" value="1"/>
</dbReference>